<dbReference type="Pfam" id="PF11459">
    <property type="entry name" value="AbiEi_3"/>
    <property type="match status" value="1"/>
</dbReference>
<sequence>MSFLSVMSEQKRDKLKSMLDEVPAGFIVDSAWMRKMEIRRSSTHDYLRRGWLVPVMHGVYRRPSGRDGSAEERIDWRIAVMSAQTIMNYPFHVGGRTALGLRGHVHYLALGAAEKIFIYGDAPRWLANLPTNGLPVLRSTRLFKTANLGIEPLAAEPDGNAILFLQNWTIRASTPERAILEALDELPDNESFHNIDTIFEGLTNLRPRRITELLADCTKVQVKRLFFVFADRHEHAWLKHVERSIIELGSGDRSFIKGGKLHPTYRITIPEEYLPGKPEGNDGP</sequence>
<proteinExistence type="predicted"/>
<dbReference type="AlphaFoldDB" id="A0A4R3PRS2"/>
<reference evidence="2 3" key="1">
    <citation type="submission" date="2019-03" db="EMBL/GenBank/DDBJ databases">
        <title>Genomic Encyclopedia of Type Strains, Phase IV (KMG-V): Genome sequencing to study the core and pangenomes of soil and plant-associated prokaryotes.</title>
        <authorList>
            <person name="Whitman W."/>
        </authorList>
    </citation>
    <scope>NUCLEOTIDE SEQUENCE [LARGE SCALE GENOMIC DNA]</scope>
    <source>
        <strain evidence="2 3">Hc14</strain>
    </source>
</reference>
<gene>
    <name evidence="2" type="ORF">EV132_1353</name>
</gene>
<name>A0A4R3PRS2_RHISU</name>
<feature type="domain" description="Transcriptional regulator AbiEi antitoxin N-terminal" evidence="1">
    <location>
        <begin position="12"/>
        <end position="110"/>
    </location>
</feature>
<dbReference type="InterPro" id="IPR021561">
    <property type="entry name" value="AbiEi_3"/>
</dbReference>
<evidence type="ECO:0000259" key="1">
    <source>
        <dbReference type="Pfam" id="PF17194"/>
    </source>
</evidence>
<evidence type="ECO:0000313" key="2">
    <source>
        <dbReference type="EMBL" id="TCU05378.1"/>
    </source>
</evidence>
<organism evidence="2 3">
    <name type="scientific">Rhizobium sullae</name>
    <name type="common">Rhizobium hedysari</name>
    <dbReference type="NCBI Taxonomy" id="50338"/>
    <lineage>
        <taxon>Bacteria</taxon>
        <taxon>Pseudomonadati</taxon>
        <taxon>Pseudomonadota</taxon>
        <taxon>Alphaproteobacteria</taxon>
        <taxon>Hyphomicrobiales</taxon>
        <taxon>Rhizobiaceae</taxon>
        <taxon>Rhizobium/Agrobacterium group</taxon>
        <taxon>Rhizobium</taxon>
    </lineage>
</organism>
<protein>
    <submittedName>
        <fullName evidence="2">Transcriptional regulator with AbiEi antitoxin domain of type IV toxin-antitoxin system</fullName>
    </submittedName>
</protein>
<comment type="caution">
    <text evidence="2">The sequence shown here is derived from an EMBL/GenBank/DDBJ whole genome shotgun (WGS) entry which is preliminary data.</text>
</comment>
<accession>A0A4R3PRS2</accession>
<dbReference type="EMBL" id="SMBH01000035">
    <property type="protein sequence ID" value="TCU05378.1"/>
    <property type="molecule type" value="Genomic_DNA"/>
</dbReference>
<dbReference type="InterPro" id="IPR033455">
    <property type="entry name" value="AbiEi_3_N"/>
</dbReference>
<dbReference type="Pfam" id="PF17194">
    <property type="entry name" value="AbiEi_3_N"/>
    <property type="match status" value="1"/>
</dbReference>
<evidence type="ECO:0000313" key="3">
    <source>
        <dbReference type="Proteomes" id="UP000294576"/>
    </source>
</evidence>
<dbReference type="Proteomes" id="UP000294576">
    <property type="component" value="Unassembled WGS sequence"/>
</dbReference>